<organism evidence="2 3">
    <name type="scientific">Nocardioides zeae</name>
    <dbReference type="NCBI Taxonomy" id="1457234"/>
    <lineage>
        <taxon>Bacteria</taxon>
        <taxon>Bacillati</taxon>
        <taxon>Actinomycetota</taxon>
        <taxon>Actinomycetes</taxon>
        <taxon>Propionibacteriales</taxon>
        <taxon>Nocardioidaceae</taxon>
        <taxon>Nocardioides</taxon>
    </lineage>
</organism>
<evidence type="ECO:0000313" key="2">
    <source>
        <dbReference type="EMBL" id="NEN80298.1"/>
    </source>
</evidence>
<dbReference type="EMBL" id="JAAGXA010000017">
    <property type="protein sequence ID" value="NEN80298.1"/>
    <property type="molecule type" value="Genomic_DNA"/>
</dbReference>
<comment type="caution">
    <text evidence="2">The sequence shown here is derived from an EMBL/GenBank/DDBJ whole genome shotgun (WGS) entry which is preliminary data.</text>
</comment>
<evidence type="ECO:0008006" key="4">
    <source>
        <dbReference type="Google" id="ProtNLM"/>
    </source>
</evidence>
<name>A0A6P0HNT2_9ACTN</name>
<feature type="chain" id="PRO_5039212858" description="Lipoprotein" evidence="1">
    <location>
        <begin position="19"/>
        <end position="256"/>
    </location>
</feature>
<feature type="signal peptide" evidence="1">
    <location>
        <begin position="1"/>
        <end position="18"/>
    </location>
</feature>
<evidence type="ECO:0000256" key="1">
    <source>
        <dbReference type="SAM" id="SignalP"/>
    </source>
</evidence>
<reference evidence="2 3" key="1">
    <citation type="journal article" date="2014" name="Int. J. Syst. Evol. Microbiol.">
        <title>Nocardioides zeae sp. nov., isolated from the stem of Zea mays.</title>
        <authorList>
            <person name="Glaeser S.P."/>
            <person name="McInroy J.A."/>
            <person name="Busse H.J."/>
            <person name="Kampfer P."/>
        </authorList>
    </citation>
    <scope>NUCLEOTIDE SEQUENCE [LARGE SCALE GENOMIC DNA]</scope>
    <source>
        <strain evidence="2 3">JCM 30728</strain>
    </source>
</reference>
<dbReference type="RefSeq" id="WP_163774091.1">
    <property type="nucleotide sequence ID" value="NZ_JAAGXA010000017.1"/>
</dbReference>
<keyword evidence="1" id="KW-0732">Signal</keyword>
<keyword evidence="3" id="KW-1185">Reference proteome</keyword>
<protein>
    <recommendedName>
        <fullName evidence="4">Lipoprotein</fullName>
    </recommendedName>
</protein>
<proteinExistence type="predicted"/>
<sequence length="256" mass="26873">MNKKLLAPTLFAAAFILAGCGSETTSTTTAAAAGSTPSAADDCGGGVQPALVRGNRYFDYDVIPNLTASVAKWEVAVTGRVIGWTEGRSVYDVEHVERYATVAIEVETAAKVEDPSQRDVAYFDVSLGSDTINAEGIAADNKPTPEELERAIPLGTRMIAIGNTAPTPEEERYAPSIRIEGYEAGRPAGAPLASLTVQGSLVETKNGCTASIRAQDQDVSYWTAHAAELAGNEATAATSPGSFQNLVDELSNYKPN</sequence>
<dbReference type="Proteomes" id="UP000468687">
    <property type="component" value="Unassembled WGS sequence"/>
</dbReference>
<dbReference type="PROSITE" id="PS51257">
    <property type="entry name" value="PROKAR_LIPOPROTEIN"/>
    <property type="match status" value="1"/>
</dbReference>
<dbReference type="AlphaFoldDB" id="A0A6P0HNT2"/>
<accession>A0A6P0HNT2</accession>
<gene>
    <name evidence="2" type="ORF">G3T38_18740</name>
</gene>
<evidence type="ECO:0000313" key="3">
    <source>
        <dbReference type="Proteomes" id="UP000468687"/>
    </source>
</evidence>